<organism evidence="2 3">
    <name type="scientific">Streblomastix strix</name>
    <dbReference type="NCBI Taxonomy" id="222440"/>
    <lineage>
        <taxon>Eukaryota</taxon>
        <taxon>Metamonada</taxon>
        <taxon>Preaxostyla</taxon>
        <taxon>Oxymonadida</taxon>
        <taxon>Streblomastigidae</taxon>
        <taxon>Streblomastix</taxon>
    </lineage>
</organism>
<feature type="region of interest" description="Disordered" evidence="1">
    <location>
        <begin position="237"/>
        <end position="261"/>
    </location>
</feature>
<evidence type="ECO:0000256" key="1">
    <source>
        <dbReference type="SAM" id="MobiDB-lite"/>
    </source>
</evidence>
<dbReference type="AlphaFoldDB" id="A0A5J4VT17"/>
<reference evidence="2 3" key="1">
    <citation type="submission" date="2019-03" db="EMBL/GenBank/DDBJ databases">
        <title>Single cell metagenomics reveals metabolic interactions within the superorganism composed of flagellate Streblomastix strix and complex community of Bacteroidetes bacteria on its surface.</title>
        <authorList>
            <person name="Treitli S.C."/>
            <person name="Kolisko M."/>
            <person name="Husnik F."/>
            <person name="Keeling P."/>
            <person name="Hampl V."/>
        </authorList>
    </citation>
    <scope>NUCLEOTIDE SEQUENCE [LARGE SCALE GENOMIC DNA]</scope>
    <source>
        <strain evidence="2">ST1C</strain>
    </source>
</reference>
<accession>A0A5J4VT17</accession>
<dbReference type="Proteomes" id="UP000324800">
    <property type="component" value="Unassembled WGS sequence"/>
</dbReference>
<proteinExistence type="predicted"/>
<gene>
    <name evidence="2" type="ORF">EZS28_018889</name>
</gene>
<evidence type="ECO:0000313" key="3">
    <source>
        <dbReference type="Proteomes" id="UP000324800"/>
    </source>
</evidence>
<evidence type="ECO:0000313" key="2">
    <source>
        <dbReference type="EMBL" id="KAA6385580.1"/>
    </source>
</evidence>
<name>A0A5J4VT17_9EUKA</name>
<feature type="non-terminal residue" evidence="2">
    <location>
        <position position="1"/>
    </location>
</feature>
<dbReference type="OrthoDB" id="7477527at2759"/>
<dbReference type="EMBL" id="SNRW01005202">
    <property type="protein sequence ID" value="KAA6385580.1"/>
    <property type="molecule type" value="Genomic_DNA"/>
</dbReference>
<comment type="caution">
    <text evidence="2">The sequence shown here is derived from an EMBL/GenBank/DDBJ whole genome shotgun (WGS) entry which is preliminary data.</text>
</comment>
<sequence length="495" mass="56971">LKSNIGTRDKSYGTQHTSCQTDWRMEDDIRLQNTKQGTYCQTLQDGRHMRYDLDAEKRGLDEHVGCNVCLQNQQSQSTTATKSSVPNTRNQLHISGDAVWDKYCAIYICENNTTNNREGEIKMQNIITQLCGQYNTVQQQTVPNLKGNSTDNNNIRRYGLDYQSKQEQTGSQEINNFPRMELEHRINDVVNNKTNEEAGDGSSNQISTVDTVAVISNRKKRGRADWTNSIYKSSIHTKRSSYHVHESGDEQMSKQSRMRQPNQVIEKSFDRSRMVDDINQEQWTKKNRNIQDLSNDINGYIFREMESNLTNTRRDYTKGIQTVENKDPNIEQKGNNSDYISIELFLANIVTQPFALPDGKAKVGLRRLIDQILLYIDEQQCEVKFRHIPGVKNTEADSLSRLAVSEDNSINKQVLQQVLEEWEIQITIDCFATRRNAKHLRYFSIENNALIENWNGVEPPCECEIPLLHCPISLIPTVIYKVELEQEKGIIIAPI</sequence>
<protein>
    <submittedName>
        <fullName evidence="2">Uncharacterized protein</fullName>
    </submittedName>
</protein>
<feature type="compositionally biased region" description="Basic and acidic residues" evidence="1">
    <location>
        <begin position="243"/>
        <end position="252"/>
    </location>
</feature>